<protein>
    <recommendedName>
        <fullName evidence="4">T-complex protein 1 subunit gamma</fullName>
    </recommendedName>
</protein>
<dbReference type="EMBL" id="SFCI01001942">
    <property type="protein sequence ID" value="TFY74679.1"/>
    <property type="molecule type" value="Genomic_DNA"/>
</dbReference>
<dbReference type="AlphaFoldDB" id="A0A4Y9ZMM0"/>
<evidence type="ECO:0008006" key="4">
    <source>
        <dbReference type="Google" id="ProtNLM"/>
    </source>
</evidence>
<gene>
    <name evidence="2" type="ORF">EWM64_g9333</name>
</gene>
<proteinExistence type="predicted"/>
<dbReference type="Gene3D" id="1.10.560.10">
    <property type="entry name" value="GroEL-like equatorial domain"/>
    <property type="match status" value="1"/>
</dbReference>
<dbReference type="Proteomes" id="UP000298061">
    <property type="component" value="Unassembled WGS sequence"/>
</dbReference>
<organism evidence="2 3">
    <name type="scientific">Hericium alpestre</name>
    <dbReference type="NCBI Taxonomy" id="135208"/>
    <lineage>
        <taxon>Eukaryota</taxon>
        <taxon>Fungi</taxon>
        <taxon>Dikarya</taxon>
        <taxon>Basidiomycota</taxon>
        <taxon>Agaricomycotina</taxon>
        <taxon>Agaricomycetes</taxon>
        <taxon>Russulales</taxon>
        <taxon>Hericiaceae</taxon>
        <taxon>Hericium</taxon>
    </lineage>
</organism>
<accession>A0A4Y9ZMM0</accession>
<dbReference type="InterPro" id="IPR002423">
    <property type="entry name" value="Cpn60/GroEL/TCP-1"/>
</dbReference>
<dbReference type="SUPFAM" id="SSF48592">
    <property type="entry name" value="GroEL equatorial domain-like"/>
    <property type="match status" value="1"/>
</dbReference>
<dbReference type="Pfam" id="PF00118">
    <property type="entry name" value="Cpn60_TCP1"/>
    <property type="match status" value="1"/>
</dbReference>
<feature type="region of interest" description="Disordered" evidence="1">
    <location>
        <begin position="61"/>
        <end position="80"/>
    </location>
</feature>
<reference evidence="2 3" key="1">
    <citation type="submission" date="2019-02" db="EMBL/GenBank/DDBJ databases">
        <title>Genome sequencing of the rare red list fungi Hericium alpestre (H. flagellum).</title>
        <authorList>
            <person name="Buettner E."/>
            <person name="Kellner H."/>
        </authorList>
    </citation>
    <scope>NUCLEOTIDE SEQUENCE [LARGE SCALE GENOMIC DNA]</scope>
    <source>
        <strain evidence="2 3">DSM 108284</strain>
    </source>
</reference>
<dbReference type="InterPro" id="IPR027413">
    <property type="entry name" value="GROEL-like_equatorial_sf"/>
</dbReference>
<feature type="compositionally biased region" description="Pro residues" evidence="1">
    <location>
        <begin position="71"/>
        <end position="80"/>
    </location>
</feature>
<dbReference type="STRING" id="135208.A0A4Y9ZMM0"/>
<name>A0A4Y9ZMM0_9AGAM</name>
<keyword evidence="3" id="KW-1185">Reference proteome</keyword>
<evidence type="ECO:0000313" key="3">
    <source>
        <dbReference type="Proteomes" id="UP000298061"/>
    </source>
</evidence>
<evidence type="ECO:0000256" key="1">
    <source>
        <dbReference type="SAM" id="MobiDB-lite"/>
    </source>
</evidence>
<sequence>MGQAKHVNGEHSWGINGDTGKIVDMKEYGLYESASVKIQTFKTAIEAARVLLRVDDVVQATRKHQDEGQQGPPPEDQMEG</sequence>
<dbReference type="GO" id="GO:0005524">
    <property type="term" value="F:ATP binding"/>
    <property type="evidence" value="ECO:0007669"/>
    <property type="project" value="InterPro"/>
</dbReference>
<dbReference type="OrthoDB" id="10248520at2759"/>
<evidence type="ECO:0000313" key="2">
    <source>
        <dbReference type="EMBL" id="TFY74679.1"/>
    </source>
</evidence>
<comment type="caution">
    <text evidence="2">The sequence shown here is derived from an EMBL/GenBank/DDBJ whole genome shotgun (WGS) entry which is preliminary data.</text>
</comment>